<reference evidence="1 2" key="1">
    <citation type="submission" date="2021-05" db="EMBL/GenBank/DDBJ databases">
        <title>Genome Assembly of Synthetic Allotetraploid Brassica napus Reveals Homoeologous Exchanges between Subgenomes.</title>
        <authorList>
            <person name="Davis J.T."/>
        </authorList>
    </citation>
    <scope>NUCLEOTIDE SEQUENCE [LARGE SCALE GENOMIC DNA]</scope>
    <source>
        <strain evidence="2">cv. Da-Ae</strain>
        <tissue evidence="1">Seedling</tissue>
    </source>
</reference>
<proteinExistence type="predicted"/>
<gene>
    <name evidence="1" type="ORF">HID58_018964</name>
</gene>
<evidence type="ECO:0000313" key="2">
    <source>
        <dbReference type="Proteomes" id="UP000824890"/>
    </source>
</evidence>
<evidence type="ECO:0000313" key="1">
    <source>
        <dbReference type="EMBL" id="KAH0926708.1"/>
    </source>
</evidence>
<dbReference type="EMBL" id="JAGKQM010000005">
    <property type="protein sequence ID" value="KAH0926708.1"/>
    <property type="molecule type" value="Genomic_DNA"/>
</dbReference>
<dbReference type="Proteomes" id="UP000824890">
    <property type="component" value="Unassembled WGS sequence"/>
</dbReference>
<keyword evidence="2" id="KW-1185">Reference proteome</keyword>
<comment type="caution">
    <text evidence="1">The sequence shown here is derived from an EMBL/GenBank/DDBJ whole genome shotgun (WGS) entry which is preliminary data.</text>
</comment>
<name>A0ABQ8DD58_BRANA</name>
<accession>A0ABQ8DD58</accession>
<sequence>MFKSEIACSLDFVSVSELNAKLLTDTVDERMELDILVCRNLIEDALERINDIVPSRAPPCPFVLEGTQKSQLLLKAKCLANLNLSFLHLRSWTVAAADTEMTEGLGGVFSVASSILRSRCRGKSKPLIMHVGGKCAYGMVW</sequence>
<protein>
    <submittedName>
        <fullName evidence="1">Uncharacterized protein</fullName>
    </submittedName>
</protein>
<organism evidence="1 2">
    <name type="scientific">Brassica napus</name>
    <name type="common">Rape</name>
    <dbReference type="NCBI Taxonomy" id="3708"/>
    <lineage>
        <taxon>Eukaryota</taxon>
        <taxon>Viridiplantae</taxon>
        <taxon>Streptophyta</taxon>
        <taxon>Embryophyta</taxon>
        <taxon>Tracheophyta</taxon>
        <taxon>Spermatophyta</taxon>
        <taxon>Magnoliopsida</taxon>
        <taxon>eudicotyledons</taxon>
        <taxon>Gunneridae</taxon>
        <taxon>Pentapetalae</taxon>
        <taxon>rosids</taxon>
        <taxon>malvids</taxon>
        <taxon>Brassicales</taxon>
        <taxon>Brassicaceae</taxon>
        <taxon>Brassiceae</taxon>
        <taxon>Brassica</taxon>
    </lineage>
</organism>